<dbReference type="EMBL" id="JAVYJV010000020">
    <property type="protein sequence ID" value="KAK4343581.1"/>
    <property type="molecule type" value="Genomic_DNA"/>
</dbReference>
<evidence type="ECO:0000256" key="3">
    <source>
        <dbReference type="ARBA" id="ARBA00022679"/>
    </source>
</evidence>
<dbReference type="Proteomes" id="UP001291623">
    <property type="component" value="Unassembled WGS sequence"/>
</dbReference>
<organism evidence="8 9">
    <name type="scientific">Anisodus tanguticus</name>
    <dbReference type="NCBI Taxonomy" id="243964"/>
    <lineage>
        <taxon>Eukaryota</taxon>
        <taxon>Viridiplantae</taxon>
        <taxon>Streptophyta</taxon>
        <taxon>Embryophyta</taxon>
        <taxon>Tracheophyta</taxon>
        <taxon>Spermatophyta</taxon>
        <taxon>Magnoliopsida</taxon>
        <taxon>eudicotyledons</taxon>
        <taxon>Gunneridae</taxon>
        <taxon>Pentapetalae</taxon>
        <taxon>asterids</taxon>
        <taxon>lamiids</taxon>
        <taxon>Solanales</taxon>
        <taxon>Solanaceae</taxon>
        <taxon>Solanoideae</taxon>
        <taxon>Hyoscyameae</taxon>
        <taxon>Anisodus</taxon>
    </lineage>
</organism>
<comment type="similarity">
    <text evidence="1">Belongs to the protein kinase superfamily. CAMK Ser/Thr protein kinase family. CaMK subfamily.</text>
</comment>
<accession>A0AAE1R278</accession>
<evidence type="ECO:0000313" key="9">
    <source>
        <dbReference type="Proteomes" id="UP001291623"/>
    </source>
</evidence>
<comment type="caution">
    <text evidence="8">The sequence shown here is derived from an EMBL/GenBank/DDBJ whole genome shotgun (WGS) entry which is preliminary data.</text>
</comment>
<evidence type="ECO:0000259" key="7">
    <source>
        <dbReference type="PROSITE" id="PS50011"/>
    </source>
</evidence>
<sequence>MGVMHNVLKRENYLLSSNDADTMLKATDFGLTAFIEEGALDFHIDPWPSISDNSNDLVGQMLPQDMKQRMTSTMIIEHPWLQWGEASIKTIDSVVLAIMQQFRTIKLICINYAHRMAYEIINFLNSGDVILVKRSNRRQLGLTLALLNFYSENRDSSETLTEI</sequence>
<evidence type="ECO:0000256" key="4">
    <source>
        <dbReference type="ARBA" id="ARBA00022741"/>
    </source>
</evidence>
<keyword evidence="2" id="KW-0723">Serine/threonine-protein kinase</keyword>
<evidence type="ECO:0000313" key="8">
    <source>
        <dbReference type="EMBL" id="KAK4343581.1"/>
    </source>
</evidence>
<dbReference type="PROSITE" id="PS50011">
    <property type="entry name" value="PROTEIN_KINASE_DOM"/>
    <property type="match status" value="1"/>
</dbReference>
<dbReference type="Gene3D" id="1.10.510.10">
    <property type="entry name" value="Transferase(Phosphotransferase) domain 1"/>
    <property type="match status" value="1"/>
</dbReference>
<keyword evidence="6" id="KW-0067">ATP-binding</keyword>
<reference evidence="8" key="1">
    <citation type="submission" date="2023-12" db="EMBL/GenBank/DDBJ databases">
        <title>Genome assembly of Anisodus tanguticus.</title>
        <authorList>
            <person name="Wang Y.-J."/>
        </authorList>
    </citation>
    <scope>NUCLEOTIDE SEQUENCE</scope>
    <source>
        <strain evidence="8">KB-2021</strain>
        <tissue evidence="8">Leaf</tissue>
    </source>
</reference>
<dbReference type="InterPro" id="IPR050205">
    <property type="entry name" value="CDPK_Ser/Thr_kinases"/>
</dbReference>
<keyword evidence="9" id="KW-1185">Reference proteome</keyword>
<feature type="domain" description="Protein kinase" evidence="7">
    <location>
        <begin position="1"/>
        <end position="163"/>
    </location>
</feature>
<evidence type="ECO:0000256" key="1">
    <source>
        <dbReference type="ARBA" id="ARBA00005354"/>
    </source>
</evidence>
<evidence type="ECO:0000256" key="6">
    <source>
        <dbReference type="ARBA" id="ARBA00022840"/>
    </source>
</evidence>
<dbReference type="InterPro" id="IPR000719">
    <property type="entry name" value="Prot_kinase_dom"/>
</dbReference>
<keyword evidence="4" id="KW-0547">Nucleotide-binding</keyword>
<evidence type="ECO:0000256" key="2">
    <source>
        <dbReference type="ARBA" id="ARBA00022527"/>
    </source>
</evidence>
<dbReference type="InterPro" id="IPR011009">
    <property type="entry name" value="Kinase-like_dom_sf"/>
</dbReference>
<dbReference type="GO" id="GO:0004674">
    <property type="term" value="F:protein serine/threonine kinase activity"/>
    <property type="evidence" value="ECO:0007669"/>
    <property type="project" value="UniProtKB-KW"/>
</dbReference>
<keyword evidence="3" id="KW-0808">Transferase</keyword>
<keyword evidence="5" id="KW-0418">Kinase</keyword>
<dbReference type="SUPFAM" id="SSF56112">
    <property type="entry name" value="Protein kinase-like (PK-like)"/>
    <property type="match status" value="1"/>
</dbReference>
<gene>
    <name evidence="8" type="ORF">RND71_036675</name>
</gene>
<proteinExistence type="inferred from homology"/>
<name>A0AAE1R278_9SOLA</name>
<protein>
    <recommendedName>
        <fullName evidence="7">Protein kinase domain-containing protein</fullName>
    </recommendedName>
</protein>
<dbReference type="GO" id="GO:0005524">
    <property type="term" value="F:ATP binding"/>
    <property type="evidence" value="ECO:0007669"/>
    <property type="project" value="UniProtKB-KW"/>
</dbReference>
<evidence type="ECO:0000256" key="5">
    <source>
        <dbReference type="ARBA" id="ARBA00022777"/>
    </source>
</evidence>
<dbReference type="AlphaFoldDB" id="A0AAE1R278"/>
<dbReference type="PANTHER" id="PTHR24349">
    <property type="entry name" value="SERINE/THREONINE-PROTEIN KINASE"/>
    <property type="match status" value="1"/>
</dbReference>